<accession>A0A420YAW2</accession>
<proteinExistence type="predicted"/>
<organism evidence="7 8">
    <name type="scientific">Coniochaeta pulveracea</name>
    <dbReference type="NCBI Taxonomy" id="177199"/>
    <lineage>
        <taxon>Eukaryota</taxon>
        <taxon>Fungi</taxon>
        <taxon>Dikarya</taxon>
        <taxon>Ascomycota</taxon>
        <taxon>Pezizomycotina</taxon>
        <taxon>Sordariomycetes</taxon>
        <taxon>Sordariomycetidae</taxon>
        <taxon>Coniochaetales</taxon>
        <taxon>Coniochaetaceae</taxon>
        <taxon>Coniochaeta</taxon>
    </lineage>
</organism>
<feature type="transmembrane region" description="Helical" evidence="6">
    <location>
        <begin position="48"/>
        <end position="69"/>
    </location>
</feature>
<evidence type="ECO:0000313" key="8">
    <source>
        <dbReference type="Proteomes" id="UP000275385"/>
    </source>
</evidence>
<keyword evidence="8" id="KW-1185">Reference proteome</keyword>
<evidence type="ECO:0000313" key="7">
    <source>
        <dbReference type="EMBL" id="RKU45039.1"/>
    </source>
</evidence>
<dbReference type="Pfam" id="PF11779">
    <property type="entry name" value="SPT_ssu-like"/>
    <property type="match status" value="1"/>
</dbReference>
<keyword evidence="3" id="KW-0256">Endoplasmic reticulum</keyword>
<sequence>MHQQQETAQQDSNVLSTLLERFSKWLQLKIYQIEVSFCVYIFTPAEKFIFWSVAFLLISLTSLAAALYLPQHIMFIVGRAWYYINGEASAVTKEVVVDVVKEVGRSGTATAIEAARTSAGVVREL</sequence>
<dbReference type="AlphaFoldDB" id="A0A420YAW2"/>
<dbReference type="Proteomes" id="UP000275385">
    <property type="component" value="Unassembled WGS sequence"/>
</dbReference>
<dbReference type="InterPro" id="IPR024512">
    <property type="entry name" value="Ser_palmitoyltrfase_ssu-like"/>
</dbReference>
<dbReference type="EMBL" id="QVQW01000024">
    <property type="protein sequence ID" value="RKU45039.1"/>
    <property type="molecule type" value="Genomic_DNA"/>
</dbReference>
<comment type="caution">
    <text evidence="7">The sequence shown here is derived from an EMBL/GenBank/DDBJ whole genome shotgun (WGS) entry which is preliminary data.</text>
</comment>
<keyword evidence="4 6" id="KW-1133">Transmembrane helix</keyword>
<keyword evidence="5 6" id="KW-0472">Membrane</keyword>
<evidence type="ECO:0000256" key="4">
    <source>
        <dbReference type="ARBA" id="ARBA00022989"/>
    </source>
</evidence>
<gene>
    <name evidence="7" type="ORF">DL546_005547</name>
</gene>
<evidence type="ECO:0000256" key="3">
    <source>
        <dbReference type="ARBA" id="ARBA00022824"/>
    </source>
</evidence>
<name>A0A420YAW2_9PEZI</name>
<dbReference type="STRING" id="177199.A0A420YAW2"/>
<evidence type="ECO:0000256" key="2">
    <source>
        <dbReference type="ARBA" id="ARBA00022692"/>
    </source>
</evidence>
<dbReference type="OrthoDB" id="202672at2759"/>
<dbReference type="GO" id="GO:0005789">
    <property type="term" value="C:endoplasmic reticulum membrane"/>
    <property type="evidence" value="ECO:0007669"/>
    <property type="project" value="UniProtKB-SubCell"/>
</dbReference>
<keyword evidence="2 6" id="KW-0812">Transmembrane</keyword>
<reference evidence="7 8" key="1">
    <citation type="submission" date="2018-08" db="EMBL/GenBank/DDBJ databases">
        <title>Draft genome of the lignicolous fungus Coniochaeta pulveracea.</title>
        <authorList>
            <person name="Borstlap C.J."/>
            <person name="De Witt R.N."/>
            <person name="Botha A."/>
            <person name="Volschenk H."/>
        </authorList>
    </citation>
    <scope>NUCLEOTIDE SEQUENCE [LARGE SCALE GENOMIC DNA]</scope>
    <source>
        <strain evidence="7 8">CAB683</strain>
    </source>
</reference>
<evidence type="ECO:0000256" key="1">
    <source>
        <dbReference type="ARBA" id="ARBA00004477"/>
    </source>
</evidence>
<comment type="subcellular location">
    <subcellularLocation>
        <location evidence="1">Endoplasmic reticulum membrane</location>
        <topology evidence="1">Multi-pass membrane protein</topology>
    </subcellularLocation>
</comment>
<evidence type="ECO:0000256" key="5">
    <source>
        <dbReference type="ARBA" id="ARBA00023136"/>
    </source>
</evidence>
<evidence type="ECO:0000256" key="6">
    <source>
        <dbReference type="SAM" id="Phobius"/>
    </source>
</evidence>
<protein>
    <submittedName>
        <fullName evidence="7">Uncharacterized protein</fullName>
    </submittedName>
</protein>